<dbReference type="HOGENOM" id="CLU_2111528_0_0_1"/>
<dbReference type="Proteomes" id="UP000001555">
    <property type="component" value="Unassembled WGS sequence"/>
</dbReference>
<evidence type="ECO:0000313" key="1">
    <source>
        <dbReference type="EMBL" id="EEC13016.1"/>
    </source>
</evidence>
<dbReference type="VEuPathDB" id="VectorBase:ISCI020470"/>
<keyword evidence="3" id="KW-1185">Reference proteome</keyword>
<dbReference type="PROSITE" id="PS51257">
    <property type="entry name" value="PROKAR_LIPOPROTEIN"/>
    <property type="match status" value="1"/>
</dbReference>
<reference evidence="1 3" key="1">
    <citation type="submission" date="2008-03" db="EMBL/GenBank/DDBJ databases">
        <title>Annotation of Ixodes scapularis.</title>
        <authorList>
            <consortium name="Ixodes scapularis Genome Project Consortium"/>
            <person name="Caler E."/>
            <person name="Hannick L.I."/>
            <person name="Bidwell S."/>
            <person name="Joardar V."/>
            <person name="Thiagarajan M."/>
            <person name="Amedeo P."/>
            <person name="Galinsky K.J."/>
            <person name="Schobel S."/>
            <person name="Inman J."/>
            <person name="Hostetler J."/>
            <person name="Miller J."/>
            <person name="Hammond M."/>
            <person name="Megy K."/>
            <person name="Lawson D."/>
            <person name="Kodira C."/>
            <person name="Sutton G."/>
            <person name="Meyer J."/>
            <person name="Hill C.A."/>
            <person name="Birren B."/>
            <person name="Nene V."/>
            <person name="Collins F."/>
            <person name="Alarcon-Chaidez F."/>
            <person name="Wikel S."/>
            <person name="Strausberg R."/>
        </authorList>
    </citation>
    <scope>NUCLEOTIDE SEQUENCE [LARGE SCALE GENOMIC DNA]</scope>
    <source>
        <strain evidence="3">Wikel</strain>
        <strain evidence="1">Wikel colony</strain>
    </source>
</reference>
<gene>
    <name evidence="1" type="ORF">IscW_ISCW020470</name>
</gene>
<dbReference type="AlphaFoldDB" id="B7Q2E4"/>
<reference evidence="2" key="2">
    <citation type="submission" date="2020-05" db="UniProtKB">
        <authorList>
            <consortium name="EnsemblMetazoa"/>
        </authorList>
    </citation>
    <scope>IDENTIFICATION</scope>
    <source>
        <strain evidence="2">wikel</strain>
    </source>
</reference>
<name>B7Q2E4_IXOSC</name>
<organism>
    <name type="scientific">Ixodes scapularis</name>
    <name type="common">Black-legged tick</name>
    <name type="synonym">Deer tick</name>
    <dbReference type="NCBI Taxonomy" id="6945"/>
    <lineage>
        <taxon>Eukaryota</taxon>
        <taxon>Metazoa</taxon>
        <taxon>Ecdysozoa</taxon>
        <taxon>Arthropoda</taxon>
        <taxon>Chelicerata</taxon>
        <taxon>Arachnida</taxon>
        <taxon>Acari</taxon>
        <taxon>Parasitiformes</taxon>
        <taxon>Ixodida</taxon>
        <taxon>Ixodoidea</taxon>
        <taxon>Ixodidae</taxon>
        <taxon>Ixodinae</taxon>
        <taxon>Ixodes</taxon>
    </lineage>
</organism>
<accession>B7Q2E4</accession>
<dbReference type="EnsemblMetazoa" id="ISCW020470-RA">
    <property type="protein sequence ID" value="ISCW020470-PA"/>
    <property type="gene ID" value="ISCW020470"/>
</dbReference>
<proteinExistence type="predicted"/>
<evidence type="ECO:0000313" key="3">
    <source>
        <dbReference type="Proteomes" id="UP000001555"/>
    </source>
</evidence>
<dbReference type="PaxDb" id="6945-B7Q2E4"/>
<dbReference type="VEuPathDB" id="VectorBase:ISCW020470"/>
<sequence>MPPQEKRCHLALHGLSFACYGSYRMGISVHPLRTTPWHMALIHEGSLHCGRKLCLLLENVQSEMSAGPSVRVIASAENTTGCKNKNKCTFRDAPHFHWFQYRQSLYKDSHYCDPY</sequence>
<evidence type="ECO:0000313" key="2">
    <source>
        <dbReference type="EnsemblMetazoa" id="ISCW020470-PA"/>
    </source>
</evidence>
<dbReference type="EMBL" id="ABJB010899384">
    <property type="status" value="NOT_ANNOTATED_CDS"/>
    <property type="molecule type" value="Genomic_DNA"/>
</dbReference>
<dbReference type="InParanoid" id="B7Q2E4"/>
<dbReference type="EMBL" id="DS843694">
    <property type="protein sequence ID" value="EEC13016.1"/>
    <property type="molecule type" value="Genomic_DNA"/>
</dbReference>
<protein>
    <submittedName>
        <fullName evidence="1 2">Uncharacterized protein</fullName>
    </submittedName>
</protein>